<dbReference type="VEuPathDB" id="VectorBase:GMOY008149"/>
<evidence type="ECO:0000313" key="8">
    <source>
        <dbReference type="Proteomes" id="UP000092444"/>
    </source>
</evidence>
<dbReference type="STRING" id="37546.A0A1B0G4A2"/>
<dbReference type="GO" id="GO:0035269">
    <property type="term" value="P:protein O-linked glycosylation via mannose"/>
    <property type="evidence" value="ECO:0007669"/>
    <property type="project" value="TreeGrafter"/>
</dbReference>
<dbReference type="SUPFAM" id="SSF53448">
    <property type="entry name" value="Nucleotide-diphospho-sugar transferases"/>
    <property type="match status" value="1"/>
</dbReference>
<dbReference type="PANTHER" id="PTHR43398:SF1">
    <property type="entry name" value="DOLICHOL-PHOSPHATE MANNOSYLTRANSFERASE SUBUNIT 1"/>
    <property type="match status" value="1"/>
</dbReference>
<dbReference type="EnsemblMetazoa" id="GMOY008149-RA">
    <property type="protein sequence ID" value="GMOY008149-PA"/>
    <property type="gene ID" value="GMOY008149"/>
</dbReference>
<dbReference type="InterPro" id="IPR029044">
    <property type="entry name" value="Nucleotide-diphossugar_trans"/>
</dbReference>
<dbReference type="InterPro" id="IPR039528">
    <property type="entry name" value="DPM1-like"/>
</dbReference>
<dbReference type="AlphaFoldDB" id="A0A1B0G4A2"/>
<organism evidence="7 8">
    <name type="scientific">Glossina morsitans morsitans</name>
    <name type="common">Savannah tsetse fly</name>
    <dbReference type="NCBI Taxonomy" id="37546"/>
    <lineage>
        <taxon>Eukaryota</taxon>
        <taxon>Metazoa</taxon>
        <taxon>Ecdysozoa</taxon>
        <taxon>Arthropoda</taxon>
        <taxon>Hexapoda</taxon>
        <taxon>Insecta</taxon>
        <taxon>Pterygota</taxon>
        <taxon>Neoptera</taxon>
        <taxon>Endopterygota</taxon>
        <taxon>Diptera</taxon>
        <taxon>Brachycera</taxon>
        <taxon>Muscomorpha</taxon>
        <taxon>Hippoboscoidea</taxon>
        <taxon>Glossinidae</taxon>
        <taxon>Glossina</taxon>
    </lineage>
</organism>
<dbReference type="GO" id="GO:0004582">
    <property type="term" value="F:dolichyl-phosphate beta-D-mannosyltransferase activity"/>
    <property type="evidence" value="ECO:0007669"/>
    <property type="project" value="UniProtKB-EC"/>
</dbReference>
<keyword evidence="4" id="KW-0328">Glycosyltransferase</keyword>
<evidence type="ECO:0000256" key="3">
    <source>
        <dbReference type="ARBA" id="ARBA00014858"/>
    </source>
</evidence>
<evidence type="ECO:0000256" key="1">
    <source>
        <dbReference type="ARBA" id="ARBA00006739"/>
    </source>
</evidence>
<comment type="similarity">
    <text evidence="1">Belongs to the glycosyltransferase 2 family.</text>
</comment>
<dbReference type="Gene3D" id="3.90.550.10">
    <property type="entry name" value="Spore Coat Polysaccharide Biosynthesis Protein SpsA, Chain A"/>
    <property type="match status" value="1"/>
</dbReference>
<proteinExistence type="inferred from homology"/>
<dbReference type="GO" id="GO:0006506">
    <property type="term" value="P:GPI anchor biosynthetic process"/>
    <property type="evidence" value="ECO:0007669"/>
    <property type="project" value="TreeGrafter"/>
</dbReference>
<evidence type="ECO:0000256" key="2">
    <source>
        <dbReference type="ARBA" id="ARBA00012704"/>
    </source>
</evidence>
<dbReference type="PANTHER" id="PTHR43398">
    <property type="entry name" value="DOLICHOL-PHOSPHATE MANNOSYLTRANSFERASE SUBUNIT 1"/>
    <property type="match status" value="1"/>
</dbReference>
<dbReference type="EMBL" id="CCAG010004946">
    <property type="status" value="NOT_ANNOTATED_CDS"/>
    <property type="molecule type" value="Genomic_DNA"/>
</dbReference>
<dbReference type="Pfam" id="PF00535">
    <property type="entry name" value="Glycos_transf_2"/>
    <property type="match status" value="1"/>
</dbReference>
<dbReference type="PhylomeDB" id="A0A1B0G4A2"/>
<evidence type="ECO:0000313" key="7">
    <source>
        <dbReference type="EnsemblMetazoa" id="GMOY008149-PA"/>
    </source>
</evidence>
<feature type="domain" description="Glycosyltransferase 2-like" evidence="6">
    <location>
        <begin position="7"/>
        <end position="117"/>
    </location>
</feature>
<evidence type="ECO:0000256" key="4">
    <source>
        <dbReference type="ARBA" id="ARBA00022676"/>
    </source>
</evidence>
<name>A0A1B0G4A2_GLOMM</name>
<reference evidence="7" key="1">
    <citation type="submission" date="2020-05" db="UniProtKB">
        <authorList>
            <consortium name="EnsemblMetazoa"/>
        </authorList>
    </citation>
    <scope>IDENTIFICATION</scope>
    <source>
        <strain evidence="7">Yale</strain>
    </source>
</reference>
<accession>A0A1B0G4A2</accession>
<keyword evidence="5" id="KW-0808">Transferase</keyword>
<dbReference type="Proteomes" id="UP000092444">
    <property type="component" value="Unassembled WGS sequence"/>
</dbReference>
<dbReference type="InterPro" id="IPR001173">
    <property type="entry name" value="Glyco_trans_2-like"/>
</dbReference>
<sequence>MTQFISGYEFEVVIIDGNSPHGTLEVAKELQNIYGENKIVLRPRSGKLGLSTAYIRGLKYATGNFVIYWMQTQPKFTPDLIQLQKKRDFDIVSDTRYKDGGDVCGWDFKRQLISRDVCIKNRYGKGALPVAFLRVMFFKWEC</sequence>
<dbReference type="GO" id="GO:0006488">
    <property type="term" value="P:dolichol-linked oligosaccharide biosynthetic process"/>
    <property type="evidence" value="ECO:0007669"/>
    <property type="project" value="TreeGrafter"/>
</dbReference>
<dbReference type="EC" id="2.4.1.83" evidence="2"/>
<dbReference type="GO" id="GO:0005789">
    <property type="term" value="C:endoplasmic reticulum membrane"/>
    <property type="evidence" value="ECO:0007669"/>
    <property type="project" value="TreeGrafter"/>
</dbReference>
<evidence type="ECO:0000256" key="5">
    <source>
        <dbReference type="ARBA" id="ARBA00022679"/>
    </source>
</evidence>
<protein>
    <recommendedName>
        <fullName evidence="3">Dolichol-phosphate mannosyltransferase subunit 1</fullName>
        <ecNumber evidence="2">2.4.1.83</ecNumber>
    </recommendedName>
</protein>
<evidence type="ECO:0000259" key="6">
    <source>
        <dbReference type="Pfam" id="PF00535"/>
    </source>
</evidence>
<keyword evidence="8" id="KW-1185">Reference proteome</keyword>